<organism evidence="1">
    <name type="scientific">marine sediment metagenome</name>
    <dbReference type="NCBI Taxonomy" id="412755"/>
    <lineage>
        <taxon>unclassified sequences</taxon>
        <taxon>metagenomes</taxon>
        <taxon>ecological metagenomes</taxon>
    </lineage>
</organism>
<accession>A0A0F9TBU2</accession>
<proteinExistence type="predicted"/>
<name>A0A0F9TBU2_9ZZZZ</name>
<sequence>MSPNITWPSDTVTIIDNIRDTIGRDITIDVEVQGVPCVASGCGLDPVTQLSINQFCITCSGFYWINTLSGYVTKAHITWGDAEKSLWETGGTVLDGDCLVQIKYTVASVEAVDAAGRFHVDNKVLVKKSVDYRGVPEINRMLITLEQED</sequence>
<comment type="caution">
    <text evidence="1">The sequence shown here is derived from an EMBL/GenBank/DDBJ whole genome shotgun (WGS) entry which is preliminary data.</text>
</comment>
<gene>
    <name evidence="1" type="ORF">LCGC14_0748120</name>
</gene>
<dbReference type="EMBL" id="LAZR01001791">
    <property type="protein sequence ID" value="KKN38968.1"/>
    <property type="molecule type" value="Genomic_DNA"/>
</dbReference>
<reference evidence="1" key="1">
    <citation type="journal article" date="2015" name="Nature">
        <title>Complex archaea that bridge the gap between prokaryotes and eukaryotes.</title>
        <authorList>
            <person name="Spang A."/>
            <person name="Saw J.H."/>
            <person name="Jorgensen S.L."/>
            <person name="Zaremba-Niedzwiedzka K."/>
            <person name="Martijn J."/>
            <person name="Lind A.E."/>
            <person name="van Eijk R."/>
            <person name="Schleper C."/>
            <person name="Guy L."/>
            <person name="Ettema T.J."/>
        </authorList>
    </citation>
    <scope>NUCLEOTIDE SEQUENCE</scope>
</reference>
<dbReference type="AlphaFoldDB" id="A0A0F9TBU2"/>
<evidence type="ECO:0000313" key="1">
    <source>
        <dbReference type="EMBL" id="KKN38968.1"/>
    </source>
</evidence>
<protein>
    <submittedName>
        <fullName evidence="1">Uncharacterized protein</fullName>
    </submittedName>
</protein>